<dbReference type="GO" id="GO:0032040">
    <property type="term" value="C:small-subunit processome"/>
    <property type="evidence" value="ECO:0007669"/>
    <property type="project" value="TreeGrafter"/>
</dbReference>
<dbReference type="AlphaFoldDB" id="A0AAJ7CE66"/>
<keyword evidence="3 7" id="KW-0698">rRNA processing</keyword>
<evidence type="ECO:0000313" key="9">
    <source>
        <dbReference type="Proteomes" id="UP000694920"/>
    </source>
</evidence>
<name>A0AAJ7CE66_CEPCN</name>
<accession>A0AAJ7CE66</accession>
<evidence type="ECO:0000256" key="6">
    <source>
        <dbReference type="ARBA" id="ARBA00029455"/>
    </source>
</evidence>
<comment type="subcellular location">
    <subcellularLocation>
        <location evidence="1 7">Nucleus</location>
        <location evidence="1 7">Nucleolus</location>
    </subcellularLocation>
</comment>
<evidence type="ECO:0000313" key="10">
    <source>
        <dbReference type="RefSeq" id="XP_015608326.1"/>
    </source>
</evidence>
<evidence type="ECO:0000256" key="5">
    <source>
        <dbReference type="ARBA" id="ARBA00023274"/>
    </source>
</evidence>
<comment type="function">
    <text evidence="7">Involved in nucleolar processing of pre-18S ribosomal RNA.</text>
</comment>
<reference evidence="10" key="1">
    <citation type="submission" date="2025-08" db="UniProtKB">
        <authorList>
            <consortium name="RefSeq"/>
        </authorList>
    </citation>
    <scope>IDENTIFICATION</scope>
</reference>
<feature type="region of interest" description="Disordered" evidence="8">
    <location>
        <begin position="242"/>
        <end position="316"/>
    </location>
</feature>
<dbReference type="KEGG" id="ccin:107274082"/>
<dbReference type="PIRSF" id="PIRSF017300">
    <property type="entry name" value="snoRNP_Mpp10"/>
    <property type="match status" value="1"/>
</dbReference>
<feature type="region of interest" description="Disordered" evidence="8">
    <location>
        <begin position="515"/>
        <end position="578"/>
    </location>
</feature>
<gene>
    <name evidence="10" type="primary">LOC107274082</name>
</gene>
<evidence type="ECO:0000256" key="1">
    <source>
        <dbReference type="ARBA" id="ARBA00004604"/>
    </source>
</evidence>
<evidence type="ECO:0000256" key="2">
    <source>
        <dbReference type="ARBA" id="ARBA00022517"/>
    </source>
</evidence>
<sequence length="642" mass="74084">MANVKILDNIISSVDSDTKKAEHFLSVQNKVATNFKENTKLLYDFTKEQFKRKTDALPELVTEDFDEEQIWQQLELQNEGEWPYFLTNVSRVLAGNSQLTLPISLTKPDPLLDDESTRNNIESEDENKISETNVIAEDTKKTRKVKSLKNTRKRNQKNSIVDDKFFKLQELDEYLTKEDKREKKSNDKDNDESDGESLDLFNDLSEKEDENDTENARLIKYAAFFDSPESEDDDMANNSRESVDINFEGDSKNEDDDLDSEMNSDIEDQSEPIEIETNSNSKKRVKFNLTNDSDDTDSIENKQENPNEKDPEIKSSLEARQERLQKRIQELEEEVLSEKPWQLRGEVDATKRPQNSLLEEYVEFDITSRPAPIITEQTTLNLEDIIRQRIKDKAWDDVEKKFKPVETPKEYKKKLVMDQEKSQQSLAQIYENEYLKQKESLNPDATEKEVEEPKEHIEIRESMNALFAKLDALSNFHYTPKMAKPDIKIISNLPAVSVEEVAPIATSDAALLAPEEVQAKPRGDLIGKAERTNTDMKRERRQKKLRQRERQKAKEKREKMGDTLKPSRGKKFSKEKAAEAIAKLSKERNVLKVDETSHKVTKSSTAFFNQLQDQVKSQIKSKTGAASKRKDKSVVSAVKLKL</sequence>
<evidence type="ECO:0000256" key="7">
    <source>
        <dbReference type="PIRNR" id="PIRNR017300"/>
    </source>
</evidence>
<evidence type="ECO:0000256" key="3">
    <source>
        <dbReference type="ARBA" id="ARBA00022552"/>
    </source>
</evidence>
<dbReference type="RefSeq" id="XP_015608326.1">
    <property type="nucleotide sequence ID" value="XM_015752840.2"/>
</dbReference>
<dbReference type="Pfam" id="PF04006">
    <property type="entry name" value="Mpp10"/>
    <property type="match status" value="1"/>
</dbReference>
<proteinExistence type="inferred from homology"/>
<feature type="compositionally biased region" description="Basic and acidic residues" evidence="8">
    <location>
        <begin position="517"/>
        <end position="538"/>
    </location>
</feature>
<feature type="compositionally biased region" description="Basic and acidic residues" evidence="8">
    <location>
        <begin position="548"/>
        <end position="562"/>
    </location>
</feature>
<dbReference type="GeneID" id="107274082"/>
<keyword evidence="9" id="KW-1185">Reference proteome</keyword>
<feature type="compositionally biased region" description="Basic and acidic residues" evidence="8">
    <location>
        <begin position="299"/>
        <end position="316"/>
    </location>
</feature>
<keyword evidence="4 7" id="KW-0539">Nucleus</keyword>
<evidence type="ECO:0000256" key="8">
    <source>
        <dbReference type="SAM" id="MobiDB-lite"/>
    </source>
</evidence>
<dbReference type="GO" id="GO:0005732">
    <property type="term" value="C:sno(s)RNA-containing ribonucleoprotein complex"/>
    <property type="evidence" value="ECO:0007669"/>
    <property type="project" value="UniProtKB-UniRule"/>
</dbReference>
<feature type="compositionally biased region" description="Acidic residues" evidence="8">
    <location>
        <begin position="253"/>
        <end position="274"/>
    </location>
</feature>
<evidence type="ECO:0000256" key="4">
    <source>
        <dbReference type="ARBA" id="ARBA00023242"/>
    </source>
</evidence>
<dbReference type="PANTHER" id="PTHR17039:SF0">
    <property type="entry name" value="U3 SMALL NUCLEOLAR RIBONUCLEOPROTEIN PROTEIN MPP10"/>
    <property type="match status" value="1"/>
</dbReference>
<dbReference type="GO" id="GO:0006364">
    <property type="term" value="P:rRNA processing"/>
    <property type="evidence" value="ECO:0007669"/>
    <property type="project" value="UniProtKB-KW"/>
</dbReference>
<dbReference type="Proteomes" id="UP000694920">
    <property type="component" value="Unplaced"/>
</dbReference>
<feature type="compositionally biased region" description="Basic and acidic residues" evidence="8">
    <location>
        <begin position="179"/>
        <end position="188"/>
    </location>
</feature>
<dbReference type="PANTHER" id="PTHR17039">
    <property type="entry name" value="U3 SMALL NUCLEOLAR RIBONUCLEOPROTEIN PROTEIN MPP10"/>
    <property type="match status" value="1"/>
</dbReference>
<keyword evidence="5 7" id="KW-0687">Ribonucleoprotein</keyword>
<feature type="region of interest" description="Disordered" evidence="8">
    <location>
        <begin position="619"/>
        <end position="642"/>
    </location>
</feature>
<feature type="region of interest" description="Disordered" evidence="8">
    <location>
        <begin position="179"/>
        <end position="213"/>
    </location>
</feature>
<protein>
    <recommendedName>
        <fullName evidence="7">U3 small nucleolar ribonucleoprotein protein MPP10</fullName>
    </recommendedName>
</protein>
<keyword evidence="2 7" id="KW-0690">Ribosome biogenesis</keyword>
<organism evidence="9 10">
    <name type="scientific">Cephus cinctus</name>
    <name type="common">Wheat stem sawfly</name>
    <dbReference type="NCBI Taxonomy" id="211228"/>
    <lineage>
        <taxon>Eukaryota</taxon>
        <taxon>Metazoa</taxon>
        <taxon>Ecdysozoa</taxon>
        <taxon>Arthropoda</taxon>
        <taxon>Hexapoda</taxon>
        <taxon>Insecta</taxon>
        <taxon>Pterygota</taxon>
        <taxon>Neoptera</taxon>
        <taxon>Endopterygota</taxon>
        <taxon>Hymenoptera</taxon>
        <taxon>Cephoidea</taxon>
        <taxon>Cephidae</taxon>
        <taxon>Cephus</taxon>
    </lineage>
</organism>
<dbReference type="GO" id="GO:0034457">
    <property type="term" value="C:Mpp10 complex"/>
    <property type="evidence" value="ECO:0007669"/>
    <property type="project" value="UniProtKB-UniRule"/>
</dbReference>
<dbReference type="InterPro" id="IPR012173">
    <property type="entry name" value="Mpp10"/>
</dbReference>
<comment type="similarity">
    <text evidence="6 7">Belongs to the MPP10 family.</text>
</comment>